<feature type="compositionally biased region" description="Acidic residues" evidence="1">
    <location>
        <begin position="55"/>
        <end position="81"/>
    </location>
</feature>
<evidence type="ECO:0000313" key="2">
    <source>
        <dbReference type="EMBL" id="SDS37002.1"/>
    </source>
</evidence>
<gene>
    <name evidence="2" type="ORF">SAMN04488570_1730</name>
</gene>
<evidence type="ECO:0000313" key="3">
    <source>
        <dbReference type="Proteomes" id="UP000198859"/>
    </source>
</evidence>
<dbReference type="EMBL" id="LT629757">
    <property type="protein sequence ID" value="SDS37002.1"/>
    <property type="molecule type" value="Genomic_DNA"/>
</dbReference>
<organism evidence="2 3">
    <name type="scientific">Nocardioides scoriae</name>
    <dbReference type="NCBI Taxonomy" id="642780"/>
    <lineage>
        <taxon>Bacteria</taxon>
        <taxon>Bacillati</taxon>
        <taxon>Actinomycetota</taxon>
        <taxon>Actinomycetes</taxon>
        <taxon>Propionibacteriales</taxon>
        <taxon>Nocardioidaceae</taxon>
        <taxon>Nocardioides</taxon>
    </lineage>
</organism>
<reference evidence="3" key="1">
    <citation type="submission" date="2016-10" db="EMBL/GenBank/DDBJ databases">
        <authorList>
            <person name="Varghese N."/>
            <person name="Submissions S."/>
        </authorList>
    </citation>
    <scope>NUCLEOTIDE SEQUENCE [LARGE SCALE GENOMIC DNA]</scope>
    <source>
        <strain evidence="3">DSM 22127</strain>
    </source>
</reference>
<feature type="compositionally biased region" description="Pro residues" evidence="1">
    <location>
        <begin position="11"/>
        <end position="25"/>
    </location>
</feature>
<name>A0A1H1RMW9_9ACTN</name>
<keyword evidence="3" id="KW-1185">Reference proteome</keyword>
<dbReference type="STRING" id="642780.SAMN04488570_1730"/>
<dbReference type="RefSeq" id="WP_091728471.1">
    <property type="nucleotide sequence ID" value="NZ_LT629757.1"/>
</dbReference>
<feature type="region of interest" description="Disordered" evidence="1">
    <location>
        <begin position="1"/>
        <end position="81"/>
    </location>
</feature>
<accession>A0A1H1RMW9</accession>
<sequence>MTSTGDELPEAPTPAVDPAPEPGPGGPADAIQPDVDDFPPTTPDQPRSAQVTDGEVPDEIDYPEETDEGERDVDATEEAPA</sequence>
<dbReference type="Proteomes" id="UP000198859">
    <property type="component" value="Chromosome I"/>
</dbReference>
<proteinExistence type="predicted"/>
<evidence type="ECO:0000256" key="1">
    <source>
        <dbReference type="SAM" id="MobiDB-lite"/>
    </source>
</evidence>
<protein>
    <submittedName>
        <fullName evidence="2">Uncharacterized protein</fullName>
    </submittedName>
</protein>
<dbReference type="AlphaFoldDB" id="A0A1H1RMW9"/>